<evidence type="ECO:0000313" key="3">
    <source>
        <dbReference type="EMBL" id="GEQ98460.1"/>
    </source>
</evidence>
<proteinExistence type="predicted"/>
<evidence type="ECO:0000313" key="5">
    <source>
        <dbReference type="Proteomes" id="UP000322084"/>
    </source>
</evidence>
<feature type="signal peptide" evidence="1">
    <location>
        <begin position="1"/>
        <end position="27"/>
    </location>
</feature>
<dbReference type="GO" id="GO:0016020">
    <property type="term" value="C:membrane"/>
    <property type="evidence" value="ECO:0007669"/>
    <property type="project" value="InterPro"/>
</dbReference>
<organism evidence="4 6">
    <name type="scientific">Iodidimonas gelatinilytica</name>
    <dbReference type="NCBI Taxonomy" id="1236966"/>
    <lineage>
        <taxon>Bacteria</taxon>
        <taxon>Pseudomonadati</taxon>
        <taxon>Pseudomonadota</taxon>
        <taxon>Alphaproteobacteria</taxon>
        <taxon>Iodidimonadales</taxon>
        <taxon>Iodidimonadaceae</taxon>
        <taxon>Iodidimonas</taxon>
    </lineage>
</organism>
<dbReference type="CDD" id="cd02423">
    <property type="entry name" value="Peptidase_C39G"/>
    <property type="match status" value="1"/>
</dbReference>
<evidence type="ECO:0000256" key="1">
    <source>
        <dbReference type="SAM" id="SignalP"/>
    </source>
</evidence>
<dbReference type="GO" id="GO:0005524">
    <property type="term" value="F:ATP binding"/>
    <property type="evidence" value="ECO:0007669"/>
    <property type="project" value="InterPro"/>
</dbReference>
<dbReference type="InterPro" id="IPR005074">
    <property type="entry name" value="Peptidase_C39"/>
</dbReference>
<evidence type="ECO:0000313" key="6">
    <source>
        <dbReference type="Proteomes" id="UP000325187"/>
    </source>
</evidence>
<keyword evidence="1" id="KW-0732">Signal</keyword>
<comment type="caution">
    <text evidence="4">The sequence shown here is derived from an EMBL/GenBank/DDBJ whole genome shotgun (WGS) entry which is preliminary data.</text>
</comment>
<dbReference type="AlphaFoldDB" id="A0A5A7MZ29"/>
<reference evidence="5 6" key="1">
    <citation type="submission" date="2019-09" db="EMBL/GenBank/DDBJ databases">
        <title>NBRP : Genome information of microbial organism related human and environment.</title>
        <authorList>
            <person name="Hattori M."/>
            <person name="Oshima K."/>
            <person name="Inaba H."/>
            <person name="Suda W."/>
            <person name="Sakamoto M."/>
            <person name="Iino T."/>
            <person name="Kitahara M."/>
            <person name="Oshida Y."/>
            <person name="Iida T."/>
            <person name="Kudo T."/>
            <person name="Itoh T."/>
            <person name="Ohkuma M."/>
        </authorList>
    </citation>
    <scope>NUCLEOTIDE SEQUENCE [LARGE SCALE GENOMIC DNA]</scope>
    <source>
        <strain evidence="3 5">Hi-2</strain>
        <strain evidence="4 6">Mie-1</strain>
    </source>
</reference>
<dbReference type="EMBL" id="BKCL01000006">
    <property type="protein sequence ID" value="GEQ98460.1"/>
    <property type="molecule type" value="Genomic_DNA"/>
</dbReference>
<dbReference type="Proteomes" id="UP000322084">
    <property type="component" value="Unassembled WGS sequence"/>
</dbReference>
<name>A0A5A7MZ29_9PROT</name>
<sequence>MRSHKMRRFWLMTGVCAAFSFANNAVAVAGSVDMPGFGGYFRVPVESLKEARFRNLVPQQYDFSCGSAATATLLSYHYDIAVSETDVFKKMFEVGDQDRIRQVGFSLLDMQSYLKTLGLRADGFRLTLDRLEKAAVPAIVLVNTFGYRHFIVLKGIMGDEVMLGDPALGMRVLSRTEFEGIWDGIAFVIRDRVSLGRKNFNSLDDWSVRVKAPLGNSLSQTALSDFTVQLWRGANSF</sequence>
<accession>A0A5A7MZ29</accession>
<dbReference type="Pfam" id="PF03412">
    <property type="entry name" value="Peptidase_C39"/>
    <property type="match status" value="1"/>
</dbReference>
<feature type="chain" id="PRO_5023116624" description="Peptidase C39 domain-containing protein" evidence="1">
    <location>
        <begin position="28"/>
        <end position="237"/>
    </location>
</feature>
<dbReference type="Proteomes" id="UP000325187">
    <property type="component" value="Unassembled WGS sequence"/>
</dbReference>
<dbReference type="GO" id="GO:0008233">
    <property type="term" value="F:peptidase activity"/>
    <property type="evidence" value="ECO:0007669"/>
    <property type="project" value="InterPro"/>
</dbReference>
<evidence type="ECO:0000259" key="2">
    <source>
        <dbReference type="PROSITE" id="PS50990"/>
    </source>
</evidence>
<accession>A0A5A7MQU0</accession>
<keyword evidence="6" id="KW-1185">Reference proteome</keyword>
<evidence type="ECO:0000313" key="4">
    <source>
        <dbReference type="EMBL" id="GER00350.1"/>
    </source>
</evidence>
<feature type="domain" description="Peptidase C39" evidence="2">
    <location>
        <begin position="59"/>
        <end position="189"/>
    </location>
</feature>
<dbReference type="RefSeq" id="WP_210431740.1">
    <property type="nucleotide sequence ID" value="NZ_BKCL01000006.1"/>
</dbReference>
<dbReference type="EMBL" id="BKCM01000004">
    <property type="protein sequence ID" value="GER00350.1"/>
    <property type="molecule type" value="Genomic_DNA"/>
</dbReference>
<gene>
    <name evidence="3" type="ORF">JCM17844_20970</name>
    <name evidence="4" type="ORF">JCM17845_09730</name>
</gene>
<dbReference type="Gene3D" id="3.90.70.10">
    <property type="entry name" value="Cysteine proteinases"/>
    <property type="match status" value="1"/>
</dbReference>
<dbReference type="PROSITE" id="PS50990">
    <property type="entry name" value="PEPTIDASE_C39"/>
    <property type="match status" value="1"/>
</dbReference>
<protein>
    <recommendedName>
        <fullName evidence="2">Peptidase C39 domain-containing protein</fullName>
    </recommendedName>
</protein>
<dbReference type="GO" id="GO:0006508">
    <property type="term" value="P:proteolysis"/>
    <property type="evidence" value="ECO:0007669"/>
    <property type="project" value="InterPro"/>
</dbReference>